<keyword evidence="1" id="KW-0732">Signal</keyword>
<evidence type="ECO:0000256" key="1">
    <source>
        <dbReference type="SAM" id="SignalP"/>
    </source>
</evidence>
<dbReference type="EMBL" id="RXIA01000040">
    <property type="protein sequence ID" value="RVU69941.1"/>
    <property type="molecule type" value="Genomic_DNA"/>
</dbReference>
<feature type="domain" description="S-layer protein C-terminal" evidence="2">
    <location>
        <begin position="267"/>
        <end position="290"/>
    </location>
</feature>
<gene>
    <name evidence="3" type="ORF">EJK17_10350</name>
</gene>
<evidence type="ECO:0000313" key="3">
    <source>
        <dbReference type="EMBL" id="RVU69941.1"/>
    </source>
</evidence>
<dbReference type="AlphaFoldDB" id="A0A437SSN2"/>
<evidence type="ECO:0000313" key="4">
    <source>
        <dbReference type="Proteomes" id="UP000288291"/>
    </source>
</evidence>
<feature type="chain" id="PRO_5039158350" description="S-layer protein C-terminal domain-containing protein" evidence="1">
    <location>
        <begin position="23"/>
        <end position="566"/>
    </location>
</feature>
<sequence>MKIKKIALSTVAAALLVSPALTVIPRSTPVLAAKANKNTKQTITVGDDDDITLYDQNGKEIRQKGKYIYATLKPKTTVTFYGQPKVIRGPKIYYYGDRSDPLTPKWLPYYKTIKGQKFVYLGKGQYVKASQASIYGLHRHLYIDYNKTPIYNKNGKKIKTVNSGKKYIYPAKYNKKFDQYHYEPKVFFNIGKGRYVKAADVAKINGKDALYTNLNSYVYTKNGKRTNKKIPKGSAITASQSLTKVQANQEPLFYTWDYRSSKDGERVYLPYKTIKGKQYYQIGKNQYINAMNVGKIAGDEVTVNQPVTLKISKNSAIYAFSAGDAKKTKVKAYKKGQKVTVDYIVSDYYFGESEENGYYHIKGKGNEFIYGGNIKTRLQLRYYDWSEYETMRTSATVKAKQELTVYNLNRHKSSTTIASGTEFNVDQLRCIYLPSENKAELFYHLTDRSINKTDVGNGFVKASDVTYLKNAKLKAVNTAAEAKDDNSLATSGEKKQLQTIMNEVTKIKKSFAYTQASKEQNTKFNDAFSEAQNVVKNDKATKNEVVFAGWYLQKAKEDLDGGPVFS</sequence>
<dbReference type="RefSeq" id="WP_103660691.1">
    <property type="nucleotide sequence ID" value="NZ_ML136908.1"/>
</dbReference>
<name>A0A437SSN2_9LACO</name>
<feature type="signal peptide" evidence="1">
    <location>
        <begin position="1"/>
        <end position="22"/>
    </location>
</feature>
<reference evidence="3 4" key="1">
    <citation type="submission" date="2018-12" db="EMBL/GenBank/DDBJ databases">
        <authorList>
            <person name="Meng J."/>
        </authorList>
    </citation>
    <scope>NUCLEOTIDE SEQUENCE [LARGE SCALE GENOMIC DNA]</scope>
    <source>
        <strain evidence="3 4">HT111-2</strain>
    </source>
</reference>
<dbReference type="Gene3D" id="1.20.120.1850">
    <property type="entry name" value="Ebh helix bundles repeating unit (S and A modules)"/>
    <property type="match status" value="1"/>
</dbReference>
<keyword evidence="4" id="KW-1185">Reference proteome</keyword>
<dbReference type="InterPro" id="IPR024968">
    <property type="entry name" value="SlpA_C_lactobacillus"/>
</dbReference>
<protein>
    <recommendedName>
        <fullName evidence="2">S-layer protein C-terminal domain-containing protein</fullName>
    </recommendedName>
</protein>
<dbReference type="Pfam" id="PF03217">
    <property type="entry name" value="SlpA"/>
    <property type="match status" value="2"/>
</dbReference>
<evidence type="ECO:0000259" key="2">
    <source>
        <dbReference type="Pfam" id="PF03217"/>
    </source>
</evidence>
<proteinExistence type="predicted"/>
<feature type="domain" description="S-layer protein C-terminal" evidence="2">
    <location>
        <begin position="215"/>
        <end position="245"/>
    </location>
</feature>
<accession>A0A437SSN2</accession>
<dbReference type="Proteomes" id="UP000288291">
    <property type="component" value="Unassembled WGS sequence"/>
</dbReference>
<organism evidence="3 4">
    <name type="scientific">Lactobacillus xujianguonis</name>
    <dbReference type="NCBI Taxonomy" id="2495899"/>
    <lineage>
        <taxon>Bacteria</taxon>
        <taxon>Bacillati</taxon>
        <taxon>Bacillota</taxon>
        <taxon>Bacilli</taxon>
        <taxon>Lactobacillales</taxon>
        <taxon>Lactobacillaceae</taxon>
        <taxon>Lactobacillus</taxon>
    </lineage>
</organism>
<comment type="caution">
    <text evidence="3">The sequence shown here is derived from an EMBL/GenBank/DDBJ whole genome shotgun (WGS) entry which is preliminary data.</text>
</comment>